<sequence length="521" mass="55889">MSDKTAASLQRGKACSAAKSCALPQRQSFKSQSFFIEMRRDAADVLAVPTAPTTTPAQLLETIQILQARVDRLQRATGQTGTDVLLRQPYAEGEGSGGSSGYSSPSPTETTASVQDPPFHIAATLIDRFLEAFAYRGYFFLEPRTFRAAAVLPQPFGHPDRPAPPPYTEDAFLSAVHHHLPRDVARFQSSPRIVLHTIQAEVLLSYYFLHAGRHLEGRQHTASAIALAITAGLHVLPPTSATQLEIPRMEAFPAFSIQSDALLPPTVDGREATERVNAWWSVWILNNYWVAADGGASAIPGGLNVDTPWPGSHSTSGSTITRFLSGNDHETAGPVALIARATTLLERTIAFSAHRTIPPDPNVFATFAQRLQAFHASLPAISGPGSNVDSSLLLAHVLTDLAAVRLHAPYAGAGPTEPGANPSRGATLCAAARIVRHLAGFAVDDVRVEPIVGVVAASIANLYITELAALRTERDPRRRAQAPEIELHLRDLMSLMALYAGASPITQQCFVDVSMSYSAVL</sequence>
<evidence type="ECO:0000256" key="5">
    <source>
        <dbReference type="ARBA" id="ARBA00023242"/>
    </source>
</evidence>
<evidence type="ECO:0000256" key="6">
    <source>
        <dbReference type="SAM" id="MobiDB-lite"/>
    </source>
</evidence>
<keyword evidence="8" id="KW-1185">Reference proteome</keyword>
<dbReference type="EMBL" id="JACAZF010000011">
    <property type="protein sequence ID" value="KAF7292685.1"/>
    <property type="molecule type" value="Genomic_DNA"/>
</dbReference>
<evidence type="ECO:0000313" key="8">
    <source>
        <dbReference type="Proteomes" id="UP000636479"/>
    </source>
</evidence>
<dbReference type="PANTHER" id="PTHR47338:SF29">
    <property type="entry name" value="ZN(2)-C6 FUNGAL-TYPE DOMAIN-CONTAINING PROTEIN"/>
    <property type="match status" value="1"/>
</dbReference>
<dbReference type="InterPro" id="IPR050815">
    <property type="entry name" value="TF_fung"/>
</dbReference>
<proteinExistence type="predicted"/>
<dbReference type="CDD" id="cd12148">
    <property type="entry name" value="fungal_TF_MHR"/>
    <property type="match status" value="1"/>
</dbReference>
<feature type="compositionally biased region" description="Low complexity" evidence="6">
    <location>
        <begin position="101"/>
        <end position="111"/>
    </location>
</feature>
<feature type="region of interest" description="Disordered" evidence="6">
    <location>
        <begin position="79"/>
        <end position="114"/>
    </location>
</feature>
<dbReference type="GeneID" id="59350703"/>
<keyword evidence="4" id="KW-0804">Transcription</keyword>
<dbReference type="PANTHER" id="PTHR47338">
    <property type="entry name" value="ZN(II)2CYS6 TRANSCRIPTION FACTOR (EUROFUNG)-RELATED"/>
    <property type="match status" value="1"/>
</dbReference>
<name>A0A8H6S3V0_9AGAR</name>
<dbReference type="GO" id="GO:0005634">
    <property type="term" value="C:nucleus"/>
    <property type="evidence" value="ECO:0007669"/>
    <property type="project" value="UniProtKB-SubCell"/>
</dbReference>
<dbReference type="OrthoDB" id="5600212at2759"/>
<evidence type="ECO:0000313" key="7">
    <source>
        <dbReference type="EMBL" id="KAF7292685.1"/>
    </source>
</evidence>
<dbReference type="Proteomes" id="UP000636479">
    <property type="component" value="Unassembled WGS sequence"/>
</dbReference>
<evidence type="ECO:0008006" key="9">
    <source>
        <dbReference type="Google" id="ProtNLM"/>
    </source>
</evidence>
<evidence type="ECO:0000256" key="2">
    <source>
        <dbReference type="ARBA" id="ARBA00022723"/>
    </source>
</evidence>
<dbReference type="AlphaFoldDB" id="A0A8H6S3V0"/>
<dbReference type="GO" id="GO:0000981">
    <property type="term" value="F:DNA-binding transcription factor activity, RNA polymerase II-specific"/>
    <property type="evidence" value="ECO:0007669"/>
    <property type="project" value="InterPro"/>
</dbReference>
<keyword evidence="5" id="KW-0539">Nucleus</keyword>
<comment type="subcellular location">
    <subcellularLocation>
        <location evidence="1">Nucleus</location>
    </subcellularLocation>
</comment>
<keyword evidence="3" id="KW-0805">Transcription regulation</keyword>
<evidence type="ECO:0000256" key="4">
    <source>
        <dbReference type="ARBA" id="ARBA00023163"/>
    </source>
</evidence>
<gene>
    <name evidence="7" type="ORF">MIND_01166700</name>
</gene>
<reference evidence="7" key="1">
    <citation type="submission" date="2020-05" db="EMBL/GenBank/DDBJ databases">
        <title>Mycena genomes resolve the evolution of fungal bioluminescence.</title>
        <authorList>
            <person name="Tsai I.J."/>
        </authorList>
    </citation>
    <scope>NUCLEOTIDE SEQUENCE</scope>
    <source>
        <strain evidence="7">171206Taipei</strain>
    </source>
</reference>
<comment type="caution">
    <text evidence="7">The sequence shown here is derived from an EMBL/GenBank/DDBJ whole genome shotgun (WGS) entry which is preliminary data.</text>
</comment>
<organism evidence="7 8">
    <name type="scientific">Mycena indigotica</name>
    <dbReference type="NCBI Taxonomy" id="2126181"/>
    <lineage>
        <taxon>Eukaryota</taxon>
        <taxon>Fungi</taxon>
        <taxon>Dikarya</taxon>
        <taxon>Basidiomycota</taxon>
        <taxon>Agaricomycotina</taxon>
        <taxon>Agaricomycetes</taxon>
        <taxon>Agaricomycetidae</taxon>
        <taxon>Agaricales</taxon>
        <taxon>Marasmiineae</taxon>
        <taxon>Mycenaceae</taxon>
        <taxon>Mycena</taxon>
    </lineage>
</organism>
<dbReference type="GO" id="GO:0046872">
    <property type="term" value="F:metal ion binding"/>
    <property type="evidence" value="ECO:0007669"/>
    <property type="project" value="UniProtKB-KW"/>
</dbReference>
<keyword evidence="2" id="KW-0479">Metal-binding</keyword>
<evidence type="ECO:0000256" key="1">
    <source>
        <dbReference type="ARBA" id="ARBA00004123"/>
    </source>
</evidence>
<protein>
    <recommendedName>
        <fullName evidence="9">Transcription factor domain-containing protein</fullName>
    </recommendedName>
</protein>
<accession>A0A8H6S3V0</accession>
<evidence type="ECO:0000256" key="3">
    <source>
        <dbReference type="ARBA" id="ARBA00023015"/>
    </source>
</evidence>
<dbReference type="RefSeq" id="XP_037215113.1">
    <property type="nucleotide sequence ID" value="XM_037368187.1"/>
</dbReference>